<dbReference type="Proteomes" id="UP000250163">
    <property type="component" value="Chromosome MORIYA"/>
</dbReference>
<organism evidence="1 2">
    <name type="scientific">Moritella yayanosii</name>
    <dbReference type="NCBI Taxonomy" id="69539"/>
    <lineage>
        <taxon>Bacteria</taxon>
        <taxon>Pseudomonadati</taxon>
        <taxon>Pseudomonadota</taxon>
        <taxon>Gammaproteobacteria</taxon>
        <taxon>Alteromonadales</taxon>
        <taxon>Moritellaceae</taxon>
        <taxon>Moritella</taxon>
    </lineage>
</organism>
<dbReference type="EMBL" id="LS483250">
    <property type="protein sequence ID" value="SQD78087.1"/>
    <property type="molecule type" value="Genomic_DNA"/>
</dbReference>
<evidence type="ECO:0000313" key="1">
    <source>
        <dbReference type="EMBL" id="SQD78087.1"/>
    </source>
</evidence>
<dbReference type="KEGG" id="mya:MORIYA_1609"/>
<sequence length="21" mass="2311">MGVVALDWCCNSIKRGGVDRM</sequence>
<evidence type="ECO:0000313" key="2">
    <source>
        <dbReference type="Proteomes" id="UP000250163"/>
    </source>
</evidence>
<protein>
    <submittedName>
        <fullName evidence="1">Uncharacterized protein</fullName>
    </submittedName>
</protein>
<dbReference type="AlphaFoldDB" id="A0A330LM20"/>
<reference evidence="2" key="1">
    <citation type="submission" date="2018-05" db="EMBL/GenBank/DDBJ databases">
        <authorList>
            <person name="Cea G.-C."/>
            <person name="William W."/>
        </authorList>
    </citation>
    <scope>NUCLEOTIDE SEQUENCE [LARGE SCALE GENOMIC DNA]</scope>
    <source>
        <strain evidence="2">DB21MT 5</strain>
    </source>
</reference>
<accession>A0A330LM20</accession>
<gene>
    <name evidence="1" type="ORF">MORIYA_1609</name>
</gene>
<name>A0A330LM20_9GAMM</name>
<keyword evidence="2" id="KW-1185">Reference proteome</keyword>
<proteinExistence type="predicted"/>